<dbReference type="SUPFAM" id="SSF47616">
    <property type="entry name" value="GST C-terminal domain-like"/>
    <property type="match status" value="1"/>
</dbReference>
<dbReference type="EMBL" id="JAMFMB010000002">
    <property type="protein sequence ID" value="MCL6282523.1"/>
    <property type="molecule type" value="Genomic_DNA"/>
</dbReference>
<proteinExistence type="predicted"/>
<dbReference type="SFLD" id="SFLDG00358">
    <property type="entry name" value="Main_(cytGST)"/>
    <property type="match status" value="1"/>
</dbReference>
<dbReference type="PANTHER" id="PTHR44051:SF8">
    <property type="entry name" value="GLUTATHIONE S-TRANSFERASE GSTA"/>
    <property type="match status" value="1"/>
</dbReference>
<dbReference type="Pfam" id="PF00043">
    <property type="entry name" value="GST_C"/>
    <property type="match status" value="1"/>
</dbReference>
<dbReference type="PANTHER" id="PTHR44051">
    <property type="entry name" value="GLUTATHIONE S-TRANSFERASE-RELATED"/>
    <property type="match status" value="1"/>
</dbReference>
<dbReference type="InterPro" id="IPR040079">
    <property type="entry name" value="Glutathione_S-Trfase"/>
</dbReference>
<comment type="caution">
    <text evidence="3">The sequence shown here is derived from an EMBL/GenBank/DDBJ whole genome shotgun (WGS) entry which is preliminary data.</text>
</comment>
<dbReference type="InterPro" id="IPR036282">
    <property type="entry name" value="Glutathione-S-Trfase_C_sf"/>
</dbReference>
<reference evidence="3" key="1">
    <citation type="submission" date="2022-05" db="EMBL/GenBank/DDBJ databases">
        <authorList>
            <person name="Park J.-S."/>
        </authorList>
    </citation>
    <scope>NUCLEOTIDE SEQUENCE</scope>
    <source>
        <strain evidence="3">2012CJ41-6</strain>
    </source>
</reference>
<dbReference type="SUPFAM" id="SSF52833">
    <property type="entry name" value="Thioredoxin-like"/>
    <property type="match status" value="1"/>
</dbReference>
<dbReference type="InterPro" id="IPR004045">
    <property type="entry name" value="Glutathione_S-Trfase_N"/>
</dbReference>
<dbReference type="PROSITE" id="PS50405">
    <property type="entry name" value="GST_CTER"/>
    <property type="match status" value="1"/>
</dbReference>
<dbReference type="InterPro" id="IPR034345">
    <property type="entry name" value="Gtt2-like_N"/>
</dbReference>
<feature type="domain" description="GST C-terminal" evidence="2">
    <location>
        <begin position="86"/>
        <end position="209"/>
    </location>
</feature>
<name>A0ABT0Q016_9RHOB</name>
<dbReference type="Gene3D" id="3.40.30.10">
    <property type="entry name" value="Glutaredoxin"/>
    <property type="match status" value="1"/>
</dbReference>
<dbReference type="InterPro" id="IPR004046">
    <property type="entry name" value="GST_C"/>
</dbReference>
<dbReference type="InterPro" id="IPR036249">
    <property type="entry name" value="Thioredoxin-like_sf"/>
</dbReference>
<dbReference type="Pfam" id="PF13409">
    <property type="entry name" value="GST_N_2"/>
    <property type="match status" value="1"/>
</dbReference>
<dbReference type="CDD" id="cd03051">
    <property type="entry name" value="GST_N_GTT2_like"/>
    <property type="match status" value="1"/>
</dbReference>
<evidence type="ECO:0000259" key="1">
    <source>
        <dbReference type="PROSITE" id="PS50404"/>
    </source>
</evidence>
<accession>A0ABT0Q016</accession>
<dbReference type="RefSeq" id="WP_249706718.1">
    <property type="nucleotide sequence ID" value="NZ_JAMFMB010000002.1"/>
</dbReference>
<evidence type="ECO:0000259" key="2">
    <source>
        <dbReference type="PROSITE" id="PS50405"/>
    </source>
</evidence>
<dbReference type="Gene3D" id="1.20.1050.10">
    <property type="match status" value="1"/>
</dbReference>
<dbReference type="Proteomes" id="UP001203880">
    <property type="component" value="Unassembled WGS sequence"/>
</dbReference>
<gene>
    <name evidence="3" type="ORF">M3P21_03185</name>
</gene>
<dbReference type="InterPro" id="IPR010987">
    <property type="entry name" value="Glutathione-S-Trfase_C-like"/>
</dbReference>
<evidence type="ECO:0000313" key="3">
    <source>
        <dbReference type="EMBL" id="MCL6282523.1"/>
    </source>
</evidence>
<dbReference type="SFLD" id="SFLDS00019">
    <property type="entry name" value="Glutathione_Transferase_(cytos"/>
    <property type="match status" value="1"/>
</dbReference>
<organism evidence="3 4">
    <name type="scientific">Ruegeria spongiae</name>
    <dbReference type="NCBI Taxonomy" id="2942209"/>
    <lineage>
        <taxon>Bacteria</taxon>
        <taxon>Pseudomonadati</taxon>
        <taxon>Pseudomonadota</taxon>
        <taxon>Alphaproteobacteria</taxon>
        <taxon>Rhodobacterales</taxon>
        <taxon>Roseobacteraceae</taxon>
        <taxon>Ruegeria</taxon>
    </lineage>
</organism>
<protein>
    <submittedName>
        <fullName evidence="3">Glutathione S-transferase</fullName>
    </submittedName>
</protein>
<sequence length="209" mass="23111">MIFYDCKTAPSPRRARLFIAEKGIEVETREVALGEGAHLALEFRAINPHATVPVLVTDEGAVLTENLGIAAYLEAKFPARPLMGETPDEKGLVLMWNAIMEQQGGAPIADALRNSSPRMEGRAIVGPVNFQQIPELAERGRVRVGLFFDLLENRLSEAPYLAGERFTLPDISALVFVEFARAIRMTVPDEHPATLDWYARVKERPSASL</sequence>
<keyword evidence="4" id="KW-1185">Reference proteome</keyword>
<evidence type="ECO:0000313" key="4">
    <source>
        <dbReference type="Proteomes" id="UP001203880"/>
    </source>
</evidence>
<dbReference type="PROSITE" id="PS50404">
    <property type="entry name" value="GST_NTER"/>
    <property type="match status" value="1"/>
</dbReference>
<feature type="domain" description="GST N-terminal" evidence="1">
    <location>
        <begin position="1"/>
        <end position="81"/>
    </location>
</feature>